<dbReference type="InterPro" id="IPR011701">
    <property type="entry name" value="MFS"/>
</dbReference>
<feature type="transmembrane region" description="Helical" evidence="5">
    <location>
        <begin position="311"/>
        <end position="334"/>
    </location>
</feature>
<feature type="transmembrane region" description="Helical" evidence="5">
    <location>
        <begin position="120"/>
        <end position="141"/>
    </location>
</feature>
<feature type="transmembrane region" description="Helical" evidence="5">
    <location>
        <begin position="32"/>
        <end position="52"/>
    </location>
</feature>
<feature type="transmembrane region" description="Helical" evidence="5">
    <location>
        <begin position="95"/>
        <end position="114"/>
    </location>
</feature>
<keyword evidence="3 5" id="KW-1133">Transmembrane helix</keyword>
<organism evidence="7 8">
    <name type="scientific">Microlunatus parietis</name>
    <dbReference type="NCBI Taxonomy" id="682979"/>
    <lineage>
        <taxon>Bacteria</taxon>
        <taxon>Bacillati</taxon>
        <taxon>Actinomycetota</taxon>
        <taxon>Actinomycetes</taxon>
        <taxon>Propionibacteriales</taxon>
        <taxon>Propionibacteriaceae</taxon>
        <taxon>Microlunatus</taxon>
    </lineage>
</organism>
<dbReference type="AlphaFoldDB" id="A0A7Y9LD11"/>
<dbReference type="RefSeq" id="WP_218871452.1">
    <property type="nucleotide sequence ID" value="NZ_JACCBU010000001.1"/>
</dbReference>
<dbReference type="Proteomes" id="UP000569914">
    <property type="component" value="Unassembled WGS sequence"/>
</dbReference>
<evidence type="ECO:0000313" key="8">
    <source>
        <dbReference type="Proteomes" id="UP000569914"/>
    </source>
</evidence>
<feature type="transmembrane region" description="Helical" evidence="5">
    <location>
        <begin position="220"/>
        <end position="238"/>
    </location>
</feature>
<dbReference type="Gene3D" id="1.20.1250.20">
    <property type="entry name" value="MFS general substrate transporter like domains"/>
    <property type="match status" value="1"/>
</dbReference>
<comment type="subcellular location">
    <subcellularLocation>
        <location evidence="1">Cell membrane</location>
        <topology evidence="1">Multi-pass membrane protein</topology>
    </subcellularLocation>
</comment>
<evidence type="ECO:0000256" key="1">
    <source>
        <dbReference type="ARBA" id="ARBA00004651"/>
    </source>
</evidence>
<feature type="transmembrane region" description="Helical" evidence="5">
    <location>
        <begin position="153"/>
        <end position="175"/>
    </location>
</feature>
<keyword evidence="2 5" id="KW-0812">Transmembrane</keyword>
<feature type="transmembrane region" description="Helical" evidence="5">
    <location>
        <begin position="64"/>
        <end position="83"/>
    </location>
</feature>
<feature type="domain" description="Major facilitator superfamily (MFS) profile" evidence="6">
    <location>
        <begin position="30"/>
        <end position="476"/>
    </location>
</feature>
<protein>
    <submittedName>
        <fullName evidence="7">MFS family permease</fullName>
    </submittedName>
</protein>
<sequence>MSQESETTARPGAATGDGWRDLFGPAARGPMAVLGGGVALYAINVYLTTSLLPSAVAEIGGMELYAWAMTVFLIASVITSMLVSRILSGHGPRRSYWIALGLFGAGSLVAAVAPTMPVLLVGRGLQGLGGGLLAGLAFAVIRTVLPERLWRRAFGLLSAMWGVGNLVGPVLGGLFAQFGAWRGAFVLLVISTLGIALLVRRAMPDQHPAGQASAPAAVPVLSLVLLTLATTAVSVASINEQPVIRIALIAVAVILVAGFVIAERAGSVQVLPARTFRRGSVLIWFYLSIAALAIGSTIETFLPLFGQRIGGLSPLGAGLLGASLSWGWSLASILSSGVSRPAATRVVRLVGPALVAIGLAGYTALQLTDPGPVLIGLWFVALIVAGTGIGMSFVQWMPAVMASSTDPAEAQQAAAGVNTVQLISNAFGSALAGLLVGLGGPGIIGSAQVLGYGYAVVGVLALVVAARALRIRTSGK</sequence>
<dbReference type="Pfam" id="PF07690">
    <property type="entry name" value="MFS_1"/>
    <property type="match status" value="1"/>
</dbReference>
<proteinExistence type="predicted"/>
<feature type="transmembrane region" description="Helical" evidence="5">
    <location>
        <begin position="283"/>
        <end position="305"/>
    </location>
</feature>
<evidence type="ECO:0000256" key="2">
    <source>
        <dbReference type="ARBA" id="ARBA00022692"/>
    </source>
</evidence>
<reference evidence="7 8" key="1">
    <citation type="submission" date="2020-07" db="EMBL/GenBank/DDBJ databases">
        <title>Sequencing the genomes of 1000 actinobacteria strains.</title>
        <authorList>
            <person name="Klenk H.-P."/>
        </authorList>
    </citation>
    <scope>NUCLEOTIDE SEQUENCE [LARGE SCALE GENOMIC DNA]</scope>
    <source>
        <strain evidence="7 8">DSM 22083</strain>
    </source>
</reference>
<comment type="caution">
    <text evidence="7">The sequence shown here is derived from an EMBL/GenBank/DDBJ whole genome shotgun (WGS) entry which is preliminary data.</text>
</comment>
<dbReference type="InterPro" id="IPR020846">
    <property type="entry name" value="MFS_dom"/>
</dbReference>
<dbReference type="PROSITE" id="PS50850">
    <property type="entry name" value="MFS"/>
    <property type="match status" value="1"/>
</dbReference>
<evidence type="ECO:0000313" key="7">
    <source>
        <dbReference type="EMBL" id="NYE72418.1"/>
    </source>
</evidence>
<dbReference type="GO" id="GO:0022857">
    <property type="term" value="F:transmembrane transporter activity"/>
    <property type="evidence" value="ECO:0007669"/>
    <property type="project" value="InterPro"/>
</dbReference>
<dbReference type="EMBL" id="JACCBU010000001">
    <property type="protein sequence ID" value="NYE72418.1"/>
    <property type="molecule type" value="Genomic_DNA"/>
</dbReference>
<feature type="transmembrane region" description="Helical" evidence="5">
    <location>
        <begin position="244"/>
        <end position="262"/>
    </location>
</feature>
<evidence type="ECO:0000256" key="3">
    <source>
        <dbReference type="ARBA" id="ARBA00022989"/>
    </source>
</evidence>
<gene>
    <name evidence="7" type="ORF">BKA15_003747</name>
</gene>
<keyword evidence="4 5" id="KW-0472">Membrane</keyword>
<dbReference type="PANTHER" id="PTHR23501:SF154">
    <property type="entry name" value="MULTIDRUG-EFFLUX TRANSPORTER RV1634-RELATED"/>
    <property type="match status" value="1"/>
</dbReference>
<dbReference type="GO" id="GO:0005886">
    <property type="term" value="C:plasma membrane"/>
    <property type="evidence" value="ECO:0007669"/>
    <property type="project" value="UniProtKB-SubCell"/>
</dbReference>
<name>A0A7Y9LD11_9ACTN</name>
<evidence type="ECO:0000256" key="4">
    <source>
        <dbReference type="ARBA" id="ARBA00023136"/>
    </source>
</evidence>
<feature type="transmembrane region" description="Helical" evidence="5">
    <location>
        <begin position="450"/>
        <end position="469"/>
    </location>
</feature>
<evidence type="ECO:0000259" key="6">
    <source>
        <dbReference type="PROSITE" id="PS50850"/>
    </source>
</evidence>
<keyword evidence="8" id="KW-1185">Reference proteome</keyword>
<dbReference type="PRINTS" id="PR01036">
    <property type="entry name" value="TCRTETB"/>
</dbReference>
<feature type="transmembrane region" description="Helical" evidence="5">
    <location>
        <begin position="181"/>
        <end position="199"/>
    </location>
</feature>
<accession>A0A7Y9LD11</accession>
<dbReference type="Gene3D" id="1.20.1720.10">
    <property type="entry name" value="Multidrug resistance protein D"/>
    <property type="match status" value="1"/>
</dbReference>
<feature type="transmembrane region" description="Helical" evidence="5">
    <location>
        <begin position="422"/>
        <end position="444"/>
    </location>
</feature>
<evidence type="ECO:0000256" key="5">
    <source>
        <dbReference type="SAM" id="Phobius"/>
    </source>
</evidence>
<dbReference type="InterPro" id="IPR036259">
    <property type="entry name" value="MFS_trans_sf"/>
</dbReference>
<feature type="transmembrane region" description="Helical" evidence="5">
    <location>
        <begin position="346"/>
        <end position="365"/>
    </location>
</feature>
<feature type="transmembrane region" description="Helical" evidence="5">
    <location>
        <begin position="377"/>
        <end position="401"/>
    </location>
</feature>
<dbReference type="PANTHER" id="PTHR23501">
    <property type="entry name" value="MAJOR FACILITATOR SUPERFAMILY"/>
    <property type="match status" value="1"/>
</dbReference>
<dbReference type="SUPFAM" id="SSF103473">
    <property type="entry name" value="MFS general substrate transporter"/>
    <property type="match status" value="1"/>
</dbReference>